<dbReference type="Gene3D" id="3.40.140.10">
    <property type="entry name" value="Cytidine Deaminase, domain 2"/>
    <property type="match status" value="1"/>
</dbReference>
<dbReference type="InterPro" id="IPR020891">
    <property type="entry name" value="UPF0758_CS"/>
</dbReference>
<dbReference type="InterPro" id="IPR001405">
    <property type="entry name" value="UPF0758"/>
</dbReference>
<dbReference type="EMBL" id="JAUKNN010000008">
    <property type="protein sequence ID" value="MDN8668642.1"/>
    <property type="molecule type" value="Genomic_DNA"/>
</dbReference>
<name>A0ABT8QCR0_9GAMM</name>
<evidence type="ECO:0000256" key="5">
    <source>
        <dbReference type="ARBA" id="ARBA00023049"/>
    </source>
</evidence>
<dbReference type="InterPro" id="IPR037518">
    <property type="entry name" value="MPN"/>
</dbReference>
<evidence type="ECO:0000259" key="6">
    <source>
        <dbReference type="PROSITE" id="PS50249"/>
    </source>
</evidence>
<comment type="caution">
    <text evidence="7">The sequence shown here is derived from an EMBL/GenBank/DDBJ whole genome shotgun (WGS) entry which is preliminary data.</text>
</comment>
<evidence type="ECO:0000256" key="1">
    <source>
        <dbReference type="ARBA" id="ARBA00022670"/>
    </source>
</evidence>
<sequence>MGARGNAVSFSKTDVILGDSANRAREDRAIARALRILEQRIVRSEHVLGGVSEGAAFFRLRLGGEQREHFEVAFLNTQLQLITVERLFSGTIDGAEVHPRIVAQRALVLNASAVLLAHNHPSGSTQPSVSDRAVTARLKAALDTVEVRLLDHFVVTSHEVVSMASQGMV</sequence>
<keyword evidence="4" id="KW-0862">Zinc</keyword>
<dbReference type="PROSITE" id="PS01302">
    <property type="entry name" value="UPF0758"/>
    <property type="match status" value="1"/>
</dbReference>
<dbReference type="InterPro" id="IPR025657">
    <property type="entry name" value="RadC_JAB"/>
</dbReference>
<dbReference type="PANTHER" id="PTHR30471:SF3">
    <property type="entry name" value="UPF0758 PROTEIN YEES-RELATED"/>
    <property type="match status" value="1"/>
</dbReference>
<protein>
    <submittedName>
        <fullName evidence="7">JAB domain-containing protein</fullName>
    </submittedName>
</protein>
<dbReference type="Proteomes" id="UP001174315">
    <property type="component" value="Unassembled WGS sequence"/>
</dbReference>
<organism evidence="7 8">
    <name type="scientific">Stenotrophomonas indicatrix</name>
    <dbReference type="NCBI Taxonomy" id="2045451"/>
    <lineage>
        <taxon>Bacteria</taxon>
        <taxon>Pseudomonadati</taxon>
        <taxon>Pseudomonadota</taxon>
        <taxon>Gammaproteobacteria</taxon>
        <taxon>Lysobacterales</taxon>
        <taxon>Lysobacteraceae</taxon>
        <taxon>Stenotrophomonas</taxon>
    </lineage>
</organism>
<feature type="domain" description="MPN" evidence="6">
    <location>
        <begin position="41"/>
        <end position="169"/>
    </location>
</feature>
<evidence type="ECO:0000313" key="8">
    <source>
        <dbReference type="Proteomes" id="UP001174315"/>
    </source>
</evidence>
<reference evidence="7" key="1">
    <citation type="submission" date="2023-07" db="EMBL/GenBank/DDBJ databases">
        <title>Stenotrophomonas isolates from soil.</title>
        <authorList>
            <person name="Sharma V."/>
            <person name="Zur-Pinska J."/>
            <person name="Hay A.G."/>
        </authorList>
    </citation>
    <scope>NUCLEOTIDE SEQUENCE</scope>
    <source>
        <strain evidence="7">C2</strain>
    </source>
</reference>
<evidence type="ECO:0000256" key="4">
    <source>
        <dbReference type="ARBA" id="ARBA00022833"/>
    </source>
</evidence>
<evidence type="ECO:0000256" key="2">
    <source>
        <dbReference type="ARBA" id="ARBA00022723"/>
    </source>
</evidence>
<gene>
    <name evidence="7" type="ORF">Q0S36_04760</name>
</gene>
<dbReference type="Pfam" id="PF04002">
    <property type="entry name" value="RadC"/>
    <property type="match status" value="1"/>
</dbReference>
<accession>A0ABT8QCR0</accession>
<keyword evidence="5" id="KW-0482">Metalloprotease</keyword>
<dbReference type="PROSITE" id="PS50249">
    <property type="entry name" value="MPN"/>
    <property type="match status" value="1"/>
</dbReference>
<keyword evidence="2" id="KW-0479">Metal-binding</keyword>
<proteinExistence type="predicted"/>
<evidence type="ECO:0000256" key="3">
    <source>
        <dbReference type="ARBA" id="ARBA00022801"/>
    </source>
</evidence>
<keyword evidence="3" id="KW-0378">Hydrolase</keyword>
<keyword evidence="8" id="KW-1185">Reference proteome</keyword>
<dbReference type="RefSeq" id="WP_301868897.1">
    <property type="nucleotide sequence ID" value="NZ_JAUKNO010000014.1"/>
</dbReference>
<dbReference type="CDD" id="cd08071">
    <property type="entry name" value="MPN_DUF2466"/>
    <property type="match status" value="1"/>
</dbReference>
<keyword evidence="1" id="KW-0645">Protease</keyword>
<evidence type="ECO:0000313" key="7">
    <source>
        <dbReference type="EMBL" id="MDN8668642.1"/>
    </source>
</evidence>
<dbReference type="PANTHER" id="PTHR30471">
    <property type="entry name" value="DNA REPAIR PROTEIN RADC"/>
    <property type="match status" value="1"/>
</dbReference>